<dbReference type="SUPFAM" id="SSF53335">
    <property type="entry name" value="S-adenosyl-L-methionine-dependent methyltransferases"/>
    <property type="match status" value="1"/>
</dbReference>
<sequence>MIRSSCVFCEKDGTLVELYRLQNYPITPSSNKLDTSYDEFADCIFAVCNLCGCIQLQNLIDPVKLYENSHNSTDNTPTWKEHHRLFADFISERNYTSLLEVGGNSGTLFRLLSQKISNYTILDICDSPSRPSTVQFIQGNCEEFDFTGHNHIALSHTFEHLYHPKKFVENLSKAQVTSIFISIPNMDHLYRSKNISILHNEHTFFVGDAEIRHLFSRYGYSCATSYSFKTHSLFYHFIYDPDALSLTLLNSMKRSTDISAYLSDFEESVKNIVIDNACFICPGGHYGQKIYYYLQHYRKNIIGFIDNDLSKQGKRVYGTSGNVFSPDVLTSYNDKPVYVILYAGPYTGEIKRQLNTLHASITYISL</sequence>
<organism evidence="1">
    <name type="scientific">viral metagenome</name>
    <dbReference type="NCBI Taxonomy" id="1070528"/>
    <lineage>
        <taxon>unclassified sequences</taxon>
        <taxon>metagenomes</taxon>
        <taxon>organismal metagenomes</taxon>
    </lineage>
</organism>
<dbReference type="InterPro" id="IPR029063">
    <property type="entry name" value="SAM-dependent_MTases_sf"/>
</dbReference>
<reference evidence="1" key="1">
    <citation type="journal article" date="2020" name="Nature">
        <title>Giant virus diversity and host interactions through global metagenomics.</title>
        <authorList>
            <person name="Schulz F."/>
            <person name="Roux S."/>
            <person name="Paez-Espino D."/>
            <person name="Jungbluth S."/>
            <person name="Walsh D.A."/>
            <person name="Denef V.J."/>
            <person name="McMahon K.D."/>
            <person name="Konstantinidis K.T."/>
            <person name="Eloe-Fadrosh E.A."/>
            <person name="Kyrpides N.C."/>
            <person name="Woyke T."/>
        </authorList>
    </citation>
    <scope>NUCLEOTIDE SEQUENCE</scope>
    <source>
        <strain evidence="1">GVMAG-S-1101172-89</strain>
    </source>
</reference>
<dbReference type="Gene3D" id="3.40.50.720">
    <property type="entry name" value="NAD(P)-binding Rossmann-like Domain"/>
    <property type="match status" value="1"/>
</dbReference>
<evidence type="ECO:0008006" key="2">
    <source>
        <dbReference type="Google" id="ProtNLM"/>
    </source>
</evidence>
<dbReference type="Gene3D" id="3.40.50.150">
    <property type="entry name" value="Vaccinia Virus protein VP39"/>
    <property type="match status" value="1"/>
</dbReference>
<accession>A0A6C0K6W4</accession>
<protein>
    <recommendedName>
        <fullName evidence="2">Methyltransferase</fullName>
    </recommendedName>
</protein>
<dbReference type="AlphaFoldDB" id="A0A6C0K6W4"/>
<name>A0A6C0K6W4_9ZZZZ</name>
<proteinExistence type="predicted"/>
<evidence type="ECO:0000313" key="1">
    <source>
        <dbReference type="EMBL" id="QHU12901.1"/>
    </source>
</evidence>
<dbReference type="Pfam" id="PF13489">
    <property type="entry name" value="Methyltransf_23"/>
    <property type="match status" value="1"/>
</dbReference>
<dbReference type="EMBL" id="MN740810">
    <property type="protein sequence ID" value="QHU12901.1"/>
    <property type="molecule type" value="Genomic_DNA"/>
</dbReference>